<sequence length="101" mass="11143">MGAFIYGGSTTIPVEDRALAHLQLVVYAKLRAHESFAFTWRDEPGVGDGHGSLWISPGVPIQFKYAGSRDPSVNREWLRVLRELANQPTGLRLVPEPDAKG</sequence>
<keyword evidence="3" id="KW-1185">Reference proteome</keyword>
<name>A0A3A1U5X8_9MICO</name>
<feature type="domain" description="DUF7882" evidence="1">
    <location>
        <begin position="1"/>
        <end position="96"/>
    </location>
</feature>
<dbReference type="EMBL" id="QXTG01000001">
    <property type="protein sequence ID" value="RIX30408.1"/>
    <property type="molecule type" value="Genomic_DNA"/>
</dbReference>
<dbReference type="AlphaFoldDB" id="A0A3A1U5X8"/>
<accession>A0A3A1U5X8</accession>
<evidence type="ECO:0000313" key="3">
    <source>
        <dbReference type="Proteomes" id="UP000265742"/>
    </source>
</evidence>
<evidence type="ECO:0000313" key="2">
    <source>
        <dbReference type="EMBL" id="RIX30408.1"/>
    </source>
</evidence>
<proteinExistence type="predicted"/>
<comment type="caution">
    <text evidence="2">The sequence shown here is derived from an EMBL/GenBank/DDBJ whole genome shotgun (WGS) entry which is preliminary data.</text>
</comment>
<dbReference type="Proteomes" id="UP000265742">
    <property type="component" value="Unassembled WGS sequence"/>
</dbReference>
<dbReference type="RefSeq" id="WP_119480769.1">
    <property type="nucleotide sequence ID" value="NZ_QXTG01000001.1"/>
</dbReference>
<organism evidence="2 3">
    <name type="scientific">Amnibacterium setariae</name>
    <dbReference type="NCBI Taxonomy" id="2306585"/>
    <lineage>
        <taxon>Bacteria</taxon>
        <taxon>Bacillati</taxon>
        <taxon>Actinomycetota</taxon>
        <taxon>Actinomycetes</taxon>
        <taxon>Micrococcales</taxon>
        <taxon>Microbacteriaceae</taxon>
        <taxon>Amnibacterium</taxon>
    </lineage>
</organism>
<protein>
    <submittedName>
        <fullName evidence="2">ATP-dependent DNA ligase</fullName>
    </submittedName>
</protein>
<keyword evidence="2" id="KW-0436">Ligase</keyword>
<dbReference type="OrthoDB" id="5123855at2"/>
<evidence type="ECO:0000259" key="1">
    <source>
        <dbReference type="Pfam" id="PF25355"/>
    </source>
</evidence>
<dbReference type="InterPro" id="IPR057204">
    <property type="entry name" value="DUF7882"/>
</dbReference>
<dbReference type="GO" id="GO:0016874">
    <property type="term" value="F:ligase activity"/>
    <property type="evidence" value="ECO:0007669"/>
    <property type="project" value="UniProtKB-KW"/>
</dbReference>
<reference evidence="3" key="1">
    <citation type="submission" date="2018-09" db="EMBL/GenBank/DDBJ databases">
        <authorList>
            <person name="Kim I."/>
        </authorList>
    </citation>
    <scope>NUCLEOTIDE SEQUENCE [LARGE SCALE GENOMIC DNA]</scope>
    <source>
        <strain evidence="3">DD4a</strain>
    </source>
</reference>
<dbReference type="Pfam" id="PF25355">
    <property type="entry name" value="DUF7882"/>
    <property type="match status" value="1"/>
</dbReference>
<gene>
    <name evidence="2" type="ORF">D1781_02955</name>
</gene>